<keyword evidence="1" id="KW-1133">Transmembrane helix</keyword>
<evidence type="ECO:0000313" key="3">
    <source>
        <dbReference type="Proteomes" id="UP000284416"/>
    </source>
</evidence>
<dbReference type="RefSeq" id="WP_118920763.1">
    <property type="nucleotide sequence ID" value="NZ_QWEG01000006.1"/>
</dbReference>
<keyword evidence="3" id="KW-1185">Reference proteome</keyword>
<dbReference type="AlphaFoldDB" id="A0A417YTZ3"/>
<gene>
    <name evidence="2" type="ORF">D1B31_10630</name>
</gene>
<evidence type="ECO:0000313" key="2">
    <source>
        <dbReference type="EMBL" id="RHW40646.1"/>
    </source>
</evidence>
<accession>A0A417YTZ3</accession>
<keyword evidence="1" id="KW-0472">Membrane</keyword>
<proteinExistence type="predicted"/>
<dbReference type="EMBL" id="QWEG01000006">
    <property type="protein sequence ID" value="RHW40646.1"/>
    <property type="molecule type" value="Genomic_DNA"/>
</dbReference>
<organism evidence="2 3">
    <name type="scientific">Neobacillus notoginsengisoli</name>
    <dbReference type="NCBI Taxonomy" id="1578198"/>
    <lineage>
        <taxon>Bacteria</taxon>
        <taxon>Bacillati</taxon>
        <taxon>Bacillota</taxon>
        <taxon>Bacilli</taxon>
        <taxon>Bacillales</taxon>
        <taxon>Bacillaceae</taxon>
        <taxon>Neobacillus</taxon>
    </lineage>
</organism>
<evidence type="ECO:0000256" key="1">
    <source>
        <dbReference type="SAM" id="Phobius"/>
    </source>
</evidence>
<sequence length="272" mass="29106">MEIFIYGLASLVLLVPVLYFLPLGLTGKGKVMIAGTSVFLAIAGGYGNSIFNSLQLALILLLLTGLAAYIFDRKLGAVFFTEESVFDEVAEIENGSSAHILSQKTIEDRLHDSILPIENNLSDMVSAGEGAGLSGAGHTELDLDEISPQPSLSDNEKTIEPDETVTDLAFFDDLEILEPSLVLPVSSNENVERFTNGEQSVKSIGEGNLDLPLLDFDSIDLEISESGETAPALKNEYDRAGDEDYFAALVEAAVASENKEEDLVKSAGARNG</sequence>
<protein>
    <submittedName>
        <fullName evidence="2">Uncharacterized protein</fullName>
    </submittedName>
</protein>
<feature type="transmembrane region" description="Helical" evidence="1">
    <location>
        <begin position="6"/>
        <end position="24"/>
    </location>
</feature>
<feature type="transmembrane region" description="Helical" evidence="1">
    <location>
        <begin position="53"/>
        <end position="71"/>
    </location>
</feature>
<reference evidence="2 3" key="1">
    <citation type="journal article" date="2017" name="Int. J. Syst. Evol. Microbiol.">
        <title>Bacillus notoginsengisoli sp. nov., a novel bacterium isolated from the rhizosphere of Panax notoginseng.</title>
        <authorList>
            <person name="Zhang M.Y."/>
            <person name="Cheng J."/>
            <person name="Cai Y."/>
            <person name="Zhang T.Y."/>
            <person name="Wu Y.Y."/>
            <person name="Manikprabhu D."/>
            <person name="Li W.J."/>
            <person name="Zhang Y.X."/>
        </authorList>
    </citation>
    <scope>NUCLEOTIDE SEQUENCE [LARGE SCALE GENOMIC DNA]</scope>
    <source>
        <strain evidence="2 3">JCM 30743</strain>
    </source>
</reference>
<keyword evidence="1" id="KW-0812">Transmembrane</keyword>
<name>A0A417YTZ3_9BACI</name>
<dbReference type="OrthoDB" id="10019506at2"/>
<dbReference type="Proteomes" id="UP000284416">
    <property type="component" value="Unassembled WGS sequence"/>
</dbReference>
<comment type="caution">
    <text evidence="2">The sequence shown here is derived from an EMBL/GenBank/DDBJ whole genome shotgun (WGS) entry which is preliminary data.</text>
</comment>